<accession>A0ABD2W971</accession>
<reference evidence="2 3" key="1">
    <citation type="journal article" date="2024" name="bioRxiv">
        <title>A reference genome for Trichogramma kaykai: A tiny desert-dwelling parasitoid wasp with competing sex-ratio distorters.</title>
        <authorList>
            <person name="Culotta J."/>
            <person name="Lindsey A.R."/>
        </authorList>
    </citation>
    <scope>NUCLEOTIDE SEQUENCE [LARGE SCALE GENOMIC DNA]</scope>
    <source>
        <strain evidence="2 3">KSX58</strain>
    </source>
</reference>
<evidence type="ECO:0000313" key="3">
    <source>
        <dbReference type="Proteomes" id="UP001627154"/>
    </source>
</evidence>
<gene>
    <name evidence="2" type="ORF">TKK_015702</name>
</gene>
<protein>
    <submittedName>
        <fullName evidence="2">Uncharacterized protein</fullName>
    </submittedName>
</protein>
<dbReference type="EMBL" id="JBJJXI010000123">
    <property type="protein sequence ID" value="KAL3389492.1"/>
    <property type="molecule type" value="Genomic_DNA"/>
</dbReference>
<keyword evidence="3" id="KW-1185">Reference proteome</keyword>
<feature type="signal peptide" evidence="1">
    <location>
        <begin position="1"/>
        <end position="18"/>
    </location>
</feature>
<sequence length="194" mass="23095">MLRPILLLFSTLVLLTEAASHHSEHDSGLDFSDINKDFDIDLKEFQKEMNKSYEEELLPIFENAFQFIKTFFDYVHEAARNDHEDPRPTLYFDYHINRFKYAQPGQLSKVEEIENLVGLRFLFTYMKDDILRKIEDKNMQKKFDKMIGAFNPTEAKFIELWQTLYVLQNGFLKTTTQNFTNNMFFHPTNRVNGL</sequence>
<organism evidence="2 3">
    <name type="scientific">Trichogramma kaykai</name>
    <dbReference type="NCBI Taxonomy" id="54128"/>
    <lineage>
        <taxon>Eukaryota</taxon>
        <taxon>Metazoa</taxon>
        <taxon>Ecdysozoa</taxon>
        <taxon>Arthropoda</taxon>
        <taxon>Hexapoda</taxon>
        <taxon>Insecta</taxon>
        <taxon>Pterygota</taxon>
        <taxon>Neoptera</taxon>
        <taxon>Endopterygota</taxon>
        <taxon>Hymenoptera</taxon>
        <taxon>Apocrita</taxon>
        <taxon>Proctotrupomorpha</taxon>
        <taxon>Chalcidoidea</taxon>
        <taxon>Trichogrammatidae</taxon>
        <taxon>Trichogramma</taxon>
    </lineage>
</organism>
<proteinExistence type="predicted"/>
<evidence type="ECO:0000313" key="2">
    <source>
        <dbReference type="EMBL" id="KAL3389492.1"/>
    </source>
</evidence>
<evidence type="ECO:0000256" key="1">
    <source>
        <dbReference type="SAM" id="SignalP"/>
    </source>
</evidence>
<name>A0ABD2W971_9HYME</name>
<feature type="chain" id="PRO_5044853025" evidence="1">
    <location>
        <begin position="19"/>
        <end position="194"/>
    </location>
</feature>
<keyword evidence="1" id="KW-0732">Signal</keyword>
<dbReference type="AlphaFoldDB" id="A0ABD2W971"/>
<comment type="caution">
    <text evidence="2">The sequence shown here is derived from an EMBL/GenBank/DDBJ whole genome shotgun (WGS) entry which is preliminary data.</text>
</comment>
<dbReference type="Proteomes" id="UP001627154">
    <property type="component" value="Unassembled WGS sequence"/>
</dbReference>